<dbReference type="AlphaFoldDB" id="A0A132A568"/>
<gene>
    <name evidence="1" type="ORF">QR98_0045890</name>
</gene>
<proteinExistence type="predicted"/>
<dbReference type="VEuPathDB" id="VectorBase:SSCA000075"/>
<organism evidence="1 2">
    <name type="scientific">Sarcoptes scabiei</name>
    <name type="common">Itch mite</name>
    <name type="synonym">Acarus scabiei</name>
    <dbReference type="NCBI Taxonomy" id="52283"/>
    <lineage>
        <taxon>Eukaryota</taxon>
        <taxon>Metazoa</taxon>
        <taxon>Ecdysozoa</taxon>
        <taxon>Arthropoda</taxon>
        <taxon>Chelicerata</taxon>
        <taxon>Arachnida</taxon>
        <taxon>Acari</taxon>
        <taxon>Acariformes</taxon>
        <taxon>Sarcoptiformes</taxon>
        <taxon>Astigmata</taxon>
        <taxon>Psoroptidia</taxon>
        <taxon>Sarcoptoidea</taxon>
        <taxon>Sarcoptidae</taxon>
        <taxon>Sarcoptinae</taxon>
        <taxon>Sarcoptes</taxon>
    </lineage>
</organism>
<comment type="caution">
    <text evidence="1">The sequence shown here is derived from an EMBL/GenBank/DDBJ whole genome shotgun (WGS) entry which is preliminary data.</text>
</comment>
<evidence type="ECO:0000313" key="1">
    <source>
        <dbReference type="EMBL" id="KPM06116.1"/>
    </source>
</evidence>
<name>A0A132A568_SARSC</name>
<dbReference type="Proteomes" id="UP000616769">
    <property type="component" value="Unassembled WGS sequence"/>
</dbReference>
<reference evidence="1 2" key="1">
    <citation type="journal article" date="2015" name="Parasit. Vectors">
        <title>Draft genome of the scabies mite.</title>
        <authorList>
            <person name="Rider S.D.Jr."/>
            <person name="Morgan M.S."/>
            <person name="Arlian L.G."/>
        </authorList>
    </citation>
    <scope>NUCLEOTIDE SEQUENCE [LARGE SCALE GENOMIC DNA]</scope>
    <source>
        <strain evidence="1">Arlian Lab</strain>
    </source>
</reference>
<protein>
    <submittedName>
        <fullName evidence="1">Uncharacterized protein</fullName>
    </submittedName>
</protein>
<dbReference type="EMBL" id="JXLN01010677">
    <property type="protein sequence ID" value="KPM06116.1"/>
    <property type="molecule type" value="Genomic_DNA"/>
</dbReference>
<evidence type="ECO:0000313" key="2">
    <source>
        <dbReference type="Proteomes" id="UP000616769"/>
    </source>
</evidence>
<sequence>MSEFRPYSCQDRRLDDLTVAGVTLLFGELVETTPPVVATATETFVTVPGLAEATPLAGVAPTEATGFKSVVVGVALDAFTTGINVGACPDNPVAYSNIFDCIHRNKN</sequence>
<accession>A0A132A568</accession>